<dbReference type="AlphaFoldDB" id="A0A1D2NJW7"/>
<evidence type="ECO:0000256" key="3">
    <source>
        <dbReference type="ARBA" id="ARBA00022737"/>
    </source>
</evidence>
<evidence type="ECO:0000313" key="6">
    <source>
        <dbReference type="Proteomes" id="UP000094527"/>
    </source>
</evidence>
<accession>A0A1D2NJW7</accession>
<dbReference type="InterPro" id="IPR037850">
    <property type="entry name" value="RBBP5/Swd1"/>
</dbReference>
<proteinExistence type="predicted"/>
<sequence length="87" mass="9697">MMNLELLESFCQNYPEEPDGVLDCISVAVTAAYNKLGTLLAVGCNDGRVVVWDFMTRGIAKVITAHSHPRLLPLLVTKRAQDPHRLY</sequence>
<evidence type="ECO:0000256" key="2">
    <source>
        <dbReference type="ARBA" id="ARBA00022574"/>
    </source>
</evidence>
<dbReference type="EMBL" id="LJIJ01000026">
    <property type="protein sequence ID" value="ODN05266.1"/>
    <property type="molecule type" value="Genomic_DNA"/>
</dbReference>
<evidence type="ECO:0000256" key="1">
    <source>
        <dbReference type="ARBA" id="ARBA00004123"/>
    </source>
</evidence>
<keyword evidence="6" id="KW-1185">Reference proteome</keyword>
<dbReference type="Gene3D" id="2.130.10.10">
    <property type="entry name" value="YVTN repeat-like/Quinoprotein amine dehydrogenase"/>
    <property type="match status" value="1"/>
</dbReference>
<organism evidence="5 6">
    <name type="scientific">Orchesella cincta</name>
    <name type="common">Springtail</name>
    <name type="synonym">Podura cincta</name>
    <dbReference type="NCBI Taxonomy" id="48709"/>
    <lineage>
        <taxon>Eukaryota</taxon>
        <taxon>Metazoa</taxon>
        <taxon>Ecdysozoa</taxon>
        <taxon>Arthropoda</taxon>
        <taxon>Hexapoda</taxon>
        <taxon>Collembola</taxon>
        <taxon>Entomobryomorpha</taxon>
        <taxon>Entomobryoidea</taxon>
        <taxon>Orchesellidae</taxon>
        <taxon>Orchesellinae</taxon>
        <taxon>Orchesella</taxon>
    </lineage>
</organism>
<evidence type="ECO:0000313" key="5">
    <source>
        <dbReference type="EMBL" id="ODN05266.1"/>
    </source>
</evidence>
<protein>
    <submittedName>
        <fullName evidence="5">Retinoblastoma-binding protein 5</fullName>
    </submittedName>
</protein>
<name>A0A1D2NJW7_ORCCI</name>
<evidence type="ECO:0000256" key="4">
    <source>
        <dbReference type="ARBA" id="ARBA00023242"/>
    </source>
</evidence>
<reference evidence="5 6" key="1">
    <citation type="journal article" date="2016" name="Genome Biol. Evol.">
        <title>Gene Family Evolution Reflects Adaptation to Soil Environmental Stressors in the Genome of the Collembolan Orchesella cincta.</title>
        <authorList>
            <person name="Faddeeva-Vakhrusheva A."/>
            <person name="Derks M.F."/>
            <person name="Anvar S.Y."/>
            <person name="Agamennone V."/>
            <person name="Suring W."/>
            <person name="Smit S."/>
            <person name="van Straalen N.M."/>
            <person name="Roelofs D."/>
        </authorList>
    </citation>
    <scope>NUCLEOTIDE SEQUENCE [LARGE SCALE GENOMIC DNA]</scope>
    <source>
        <tissue evidence="5">Mixed pool</tissue>
    </source>
</reference>
<dbReference type="PANTHER" id="PTHR44040:SF1">
    <property type="entry name" value="RETINOBLASTOMA-BINDING PROTEIN 5"/>
    <property type="match status" value="1"/>
</dbReference>
<keyword evidence="2" id="KW-0853">WD repeat</keyword>
<dbReference type="Proteomes" id="UP000094527">
    <property type="component" value="Unassembled WGS sequence"/>
</dbReference>
<dbReference type="STRING" id="48709.A0A1D2NJW7"/>
<keyword evidence="4" id="KW-0539">Nucleus</keyword>
<dbReference type="InterPro" id="IPR015943">
    <property type="entry name" value="WD40/YVTN_repeat-like_dom_sf"/>
</dbReference>
<gene>
    <name evidence="5" type="ORF">Ocin01_01390</name>
</gene>
<dbReference type="PANTHER" id="PTHR44040">
    <property type="entry name" value="RETINOBLASTOMA-BINDING PROTEIN 5"/>
    <property type="match status" value="1"/>
</dbReference>
<keyword evidence="3" id="KW-0677">Repeat</keyword>
<dbReference type="GO" id="GO:0048188">
    <property type="term" value="C:Set1C/COMPASS complex"/>
    <property type="evidence" value="ECO:0007669"/>
    <property type="project" value="InterPro"/>
</dbReference>
<dbReference type="OrthoDB" id="196858at2759"/>
<dbReference type="InterPro" id="IPR036322">
    <property type="entry name" value="WD40_repeat_dom_sf"/>
</dbReference>
<comment type="caution">
    <text evidence="5">The sequence shown here is derived from an EMBL/GenBank/DDBJ whole genome shotgun (WGS) entry which is preliminary data.</text>
</comment>
<dbReference type="SUPFAM" id="SSF50978">
    <property type="entry name" value="WD40 repeat-like"/>
    <property type="match status" value="1"/>
</dbReference>
<comment type="subcellular location">
    <subcellularLocation>
        <location evidence="1">Nucleus</location>
    </subcellularLocation>
</comment>